<comment type="subcellular location">
    <subcellularLocation>
        <location evidence="1 7">Cell membrane</location>
        <topology evidence="1 7">Multi-pass membrane protein</topology>
    </subcellularLocation>
</comment>
<evidence type="ECO:0000256" key="5">
    <source>
        <dbReference type="ARBA" id="ARBA00022989"/>
    </source>
</evidence>
<evidence type="ECO:0000256" key="3">
    <source>
        <dbReference type="ARBA" id="ARBA00022475"/>
    </source>
</evidence>
<feature type="transmembrane region" description="Helical" evidence="8">
    <location>
        <begin position="57"/>
        <end position="78"/>
    </location>
</feature>
<dbReference type="PANTHER" id="PTHR30561:SF0">
    <property type="entry name" value="GUANIDINIUM EXPORTER"/>
    <property type="match status" value="1"/>
</dbReference>
<dbReference type="Gene3D" id="1.10.3730.20">
    <property type="match status" value="1"/>
</dbReference>
<dbReference type="RefSeq" id="WP_119882287.1">
    <property type="nucleotide sequence ID" value="NZ_CP032418.1"/>
</dbReference>
<keyword evidence="5 8" id="KW-1133">Transmembrane helix</keyword>
<dbReference type="SUPFAM" id="SSF103481">
    <property type="entry name" value="Multidrug resistance efflux transporter EmrE"/>
    <property type="match status" value="1"/>
</dbReference>
<name>A0A385YS48_9BACL</name>
<dbReference type="AlphaFoldDB" id="A0A385YS48"/>
<comment type="similarity">
    <text evidence="7">Belongs to the drug/metabolite transporter (DMT) superfamily. Small multidrug resistance (SMR) (TC 2.A.7.1) family.</text>
</comment>
<organism evidence="9 10">
    <name type="scientific">Paenisporosarcina cavernae</name>
    <dbReference type="NCBI Taxonomy" id="2320858"/>
    <lineage>
        <taxon>Bacteria</taxon>
        <taxon>Bacillati</taxon>
        <taxon>Bacillota</taxon>
        <taxon>Bacilli</taxon>
        <taxon>Bacillales</taxon>
        <taxon>Caryophanaceae</taxon>
        <taxon>Paenisporosarcina</taxon>
    </lineage>
</organism>
<evidence type="ECO:0000256" key="7">
    <source>
        <dbReference type="RuleBase" id="RU003942"/>
    </source>
</evidence>
<evidence type="ECO:0000256" key="2">
    <source>
        <dbReference type="ARBA" id="ARBA00022448"/>
    </source>
</evidence>
<dbReference type="Pfam" id="PF00893">
    <property type="entry name" value="Multi_Drug_Res"/>
    <property type="match status" value="1"/>
</dbReference>
<keyword evidence="2" id="KW-0813">Transport</keyword>
<protein>
    <submittedName>
        <fullName evidence="9">QacE family quaternary ammonium compound efflux SMR transporter</fullName>
    </submittedName>
</protein>
<reference evidence="10" key="1">
    <citation type="submission" date="2018-09" db="EMBL/GenBank/DDBJ databases">
        <authorList>
            <person name="Zhu H."/>
        </authorList>
    </citation>
    <scope>NUCLEOTIDE SEQUENCE [LARGE SCALE GENOMIC DNA]</scope>
    <source>
        <strain evidence="10">K2R23-3</strain>
    </source>
</reference>
<keyword evidence="10" id="KW-1185">Reference proteome</keyword>
<dbReference type="KEGG" id="paek:D3873_01150"/>
<dbReference type="InterPro" id="IPR000390">
    <property type="entry name" value="Small_drug/metabolite_transptr"/>
</dbReference>
<proteinExistence type="inferred from homology"/>
<dbReference type="EMBL" id="CP032418">
    <property type="protein sequence ID" value="AYC28542.1"/>
    <property type="molecule type" value="Genomic_DNA"/>
</dbReference>
<evidence type="ECO:0000313" key="10">
    <source>
        <dbReference type="Proteomes" id="UP000265725"/>
    </source>
</evidence>
<dbReference type="Proteomes" id="UP000265725">
    <property type="component" value="Chromosome"/>
</dbReference>
<dbReference type="PANTHER" id="PTHR30561">
    <property type="entry name" value="SMR FAMILY PROTON-DEPENDENT DRUG EFFLUX TRANSPORTER SUGE"/>
    <property type="match status" value="1"/>
</dbReference>
<keyword evidence="6 8" id="KW-0472">Membrane</keyword>
<dbReference type="OrthoDB" id="21828at2"/>
<keyword evidence="4 7" id="KW-0812">Transmembrane</keyword>
<evidence type="ECO:0000256" key="6">
    <source>
        <dbReference type="ARBA" id="ARBA00023136"/>
    </source>
</evidence>
<keyword evidence="3" id="KW-1003">Cell membrane</keyword>
<evidence type="ECO:0000256" key="1">
    <source>
        <dbReference type="ARBA" id="ARBA00004651"/>
    </source>
</evidence>
<feature type="transmembrane region" description="Helical" evidence="8">
    <location>
        <begin position="32"/>
        <end position="50"/>
    </location>
</feature>
<dbReference type="InterPro" id="IPR037185">
    <property type="entry name" value="EmrE-like"/>
</dbReference>
<dbReference type="InterPro" id="IPR045324">
    <property type="entry name" value="Small_multidrug_res"/>
</dbReference>
<gene>
    <name evidence="9" type="ORF">D3873_01150</name>
</gene>
<sequence length="104" mass="11538">MAWFWLLLAGLFETSGVVTISLWHRKKSIYRFISMLVAFTASFLFLALAMKELTMGLAYAIWTGIGATGGAVVGMLYFEESRDWKRLVAISIIVASVIGLKLLS</sequence>
<evidence type="ECO:0000256" key="8">
    <source>
        <dbReference type="SAM" id="Phobius"/>
    </source>
</evidence>
<evidence type="ECO:0000313" key="9">
    <source>
        <dbReference type="EMBL" id="AYC28542.1"/>
    </source>
</evidence>
<evidence type="ECO:0000256" key="4">
    <source>
        <dbReference type="ARBA" id="ARBA00022692"/>
    </source>
</evidence>
<accession>A0A385YS48</accession>
<dbReference type="GO" id="GO:0005886">
    <property type="term" value="C:plasma membrane"/>
    <property type="evidence" value="ECO:0007669"/>
    <property type="project" value="UniProtKB-SubCell"/>
</dbReference>
<dbReference type="GO" id="GO:0022857">
    <property type="term" value="F:transmembrane transporter activity"/>
    <property type="evidence" value="ECO:0007669"/>
    <property type="project" value="InterPro"/>
</dbReference>